<keyword evidence="3 6" id="KW-0808">Transferase</keyword>
<protein>
    <recommendedName>
        <fullName evidence="6">Amino-acid acetyltransferase</fullName>
        <ecNumber evidence="6">2.3.1.1</ecNumber>
    </recommendedName>
    <alternativeName>
        <fullName evidence="6">N-acetylglutamate synthase</fullName>
        <shortName evidence="6">AGS</shortName>
        <shortName evidence="6">NAGS</shortName>
    </alternativeName>
</protein>
<comment type="similarity">
    <text evidence="2 6">Belongs to the acetyltransferase family. ArgA subfamily.</text>
</comment>
<evidence type="ECO:0000256" key="4">
    <source>
        <dbReference type="ARBA" id="ARBA00023315"/>
    </source>
</evidence>
<dbReference type="PANTHER" id="PTHR30602">
    <property type="entry name" value="AMINO-ACID ACETYLTRANSFERASE"/>
    <property type="match status" value="1"/>
</dbReference>
<keyword evidence="6" id="KW-0963">Cytoplasm</keyword>
<accession>A0ABX7WMM2</accession>
<comment type="pathway">
    <text evidence="1 6">Amino-acid biosynthesis; L-arginine biosynthesis; N(2)-acetyl-L-ornithine from L-glutamate: step 1/4.</text>
</comment>
<evidence type="ECO:0000256" key="6">
    <source>
        <dbReference type="HAMAP-Rule" id="MF_01105"/>
    </source>
</evidence>
<dbReference type="EMBL" id="CP072801">
    <property type="protein sequence ID" value="QTR44979.1"/>
    <property type="molecule type" value="Genomic_DNA"/>
</dbReference>
<reference evidence="8 9" key="1">
    <citation type="submission" date="2021-04" db="EMBL/GenBank/DDBJ databases">
        <title>Genomics, taxonomy and metabolism of representatives of sulfur bacteria of the genus Thiothrix: Thiothrix fructosivorans QT, Thiothrix unzii A1T and three new species, Thiothrix subterranea sp. nov., Thiothrix litoralis sp. nov. and 'Candidatus Thiothrix anitrata' sp. nov.</title>
        <authorList>
            <person name="Ravin N.V."/>
            <person name="Smolyakov D."/>
            <person name="Rudenko T.S."/>
            <person name="Mardanov A.V."/>
            <person name="Beletsky A.V."/>
            <person name="Markov N.D."/>
            <person name="Fomenkov A.I."/>
            <person name="Roberts R.J."/>
            <person name="Karnachuk O.V."/>
            <person name="Novikov A."/>
            <person name="Grabovich M.Y."/>
        </authorList>
    </citation>
    <scope>NUCLEOTIDE SEQUENCE [LARGE SCALE GENOMIC DNA]</scope>
    <source>
        <strain evidence="8 9">AS</strain>
    </source>
</reference>
<evidence type="ECO:0000256" key="5">
    <source>
        <dbReference type="ARBA" id="ARBA00048372"/>
    </source>
</evidence>
<dbReference type="NCBIfam" id="NF003641">
    <property type="entry name" value="PRK05279.1"/>
    <property type="match status" value="1"/>
</dbReference>
<dbReference type="InterPro" id="IPR010167">
    <property type="entry name" value="NH2A_AcTrfase"/>
</dbReference>
<sequence>MNDPSNSVSLLREASPYIQHHRNRTFVIAFPGEVIEQPTFNRLIQDIATVSALGSRIVIVHGTRSQINQRLAAAGRVAHIHHNIRVTHPDDIPLVEETVGFLRIKIESLLSHALNQPGLENASIGVSSGNYITAQPLGIIDGVDYGHTGKIRRIAHRFIQQQLDSHNIVLMSPIGYSPSGETYNIDYEHVALSTAKALNADKIIFLSDNDAQLPHEITAGQIDADANASPFLKKIARILLDGDSERVHLLNAATDGALLLEVYTRDGVGSLIAAQQFEQMRAATVEDISGILDLIRPLESKGTLIKRSREQLELEISNFHVTVRDQKIIACVALYHTDNPDIAELACLAVHTDYRGGNRGDKLLRHIAQLAKTQGTTRLLVLTTQTTDWFRERGFIKGSVDELPPNKKSLYNYQRNSQVLFKTL</sequence>
<comment type="catalytic activity">
    <reaction evidence="5 6">
        <text>L-glutamate + acetyl-CoA = N-acetyl-L-glutamate + CoA + H(+)</text>
        <dbReference type="Rhea" id="RHEA:24292"/>
        <dbReference type="ChEBI" id="CHEBI:15378"/>
        <dbReference type="ChEBI" id="CHEBI:29985"/>
        <dbReference type="ChEBI" id="CHEBI:44337"/>
        <dbReference type="ChEBI" id="CHEBI:57287"/>
        <dbReference type="ChEBI" id="CHEBI:57288"/>
        <dbReference type="EC" id="2.3.1.1"/>
    </reaction>
</comment>
<evidence type="ECO:0000259" key="7">
    <source>
        <dbReference type="PROSITE" id="PS51186"/>
    </source>
</evidence>
<dbReference type="Gene3D" id="3.40.1160.10">
    <property type="entry name" value="Acetylglutamate kinase-like"/>
    <property type="match status" value="1"/>
</dbReference>
<feature type="domain" description="N-acetyltransferase" evidence="7">
    <location>
        <begin position="278"/>
        <end position="417"/>
    </location>
</feature>
<comment type="subcellular location">
    <subcellularLocation>
        <location evidence="6">Cytoplasm</location>
    </subcellularLocation>
</comment>
<keyword evidence="6" id="KW-0028">Amino-acid biosynthesis</keyword>
<evidence type="ECO:0000256" key="2">
    <source>
        <dbReference type="ARBA" id="ARBA00009145"/>
    </source>
</evidence>
<dbReference type="PANTHER" id="PTHR30602:SF12">
    <property type="entry name" value="AMINO-ACID ACETYLTRANSFERASE NAGS1, CHLOROPLASTIC-RELATED"/>
    <property type="match status" value="1"/>
</dbReference>
<dbReference type="InterPro" id="IPR016181">
    <property type="entry name" value="Acyl_CoA_acyltransferase"/>
</dbReference>
<dbReference type="SUPFAM" id="SSF53633">
    <property type="entry name" value="Carbamate kinase-like"/>
    <property type="match status" value="1"/>
</dbReference>
<dbReference type="Pfam" id="PF00583">
    <property type="entry name" value="Acetyltransf_1"/>
    <property type="match status" value="1"/>
</dbReference>
<keyword evidence="4 6" id="KW-0012">Acyltransferase</keyword>
<dbReference type="InterPro" id="IPR000182">
    <property type="entry name" value="GNAT_dom"/>
</dbReference>
<proteinExistence type="inferred from homology"/>
<dbReference type="NCBIfam" id="TIGR01890">
    <property type="entry name" value="N-Ac-Glu-synth"/>
    <property type="match status" value="1"/>
</dbReference>
<dbReference type="EC" id="2.3.1.1" evidence="6"/>
<name>A0ABX7WMM2_9GAMM</name>
<dbReference type="InterPro" id="IPR036393">
    <property type="entry name" value="AceGlu_kinase-like_sf"/>
</dbReference>
<evidence type="ECO:0000256" key="1">
    <source>
        <dbReference type="ARBA" id="ARBA00004925"/>
    </source>
</evidence>
<dbReference type="Gene3D" id="3.40.630.30">
    <property type="match status" value="1"/>
</dbReference>
<dbReference type="GO" id="GO:0016746">
    <property type="term" value="F:acyltransferase activity"/>
    <property type="evidence" value="ECO:0007669"/>
    <property type="project" value="UniProtKB-KW"/>
</dbReference>
<keyword evidence="6" id="KW-0055">Arginine biosynthesis</keyword>
<organism evidence="8 9">
    <name type="scientific">Thiothrix litoralis</name>
    <dbReference type="NCBI Taxonomy" id="2891210"/>
    <lineage>
        <taxon>Bacteria</taxon>
        <taxon>Pseudomonadati</taxon>
        <taxon>Pseudomonadota</taxon>
        <taxon>Gammaproteobacteria</taxon>
        <taxon>Thiotrichales</taxon>
        <taxon>Thiotrichaceae</taxon>
        <taxon>Thiothrix</taxon>
    </lineage>
</organism>
<dbReference type="SUPFAM" id="SSF55729">
    <property type="entry name" value="Acyl-CoA N-acyltransferases (Nat)"/>
    <property type="match status" value="1"/>
</dbReference>
<dbReference type="Proteomes" id="UP000672039">
    <property type="component" value="Chromosome"/>
</dbReference>
<dbReference type="RefSeq" id="WP_210221419.1">
    <property type="nucleotide sequence ID" value="NZ_CP072801.1"/>
</dbReference>
<evidence type="ECO:0000256" key="3">
    <source>
        <dbReference type="ARBA" id="ARBA00022679"/>
    </source>
</evidence>
<evidence type="ECO:0000313" key="9">
    <source>
        <dbReference type="Proteomes" id="UP000672039"/>
    </source>
</evidence>
<keyword evidence="9" id="KW-1185">Reference proteome</keyword>
<dbReference type="InterPro" id="IPR001048">
    <property type="entry name" value="Asp/Glu/Uridylate_kinase"/>
</dbReference>
<dbReference type="PROSITE" id="PS51186">
    <property type="entry name" value="GNAT"/>
    <property type="match status" value="1"/>
</dbReference>
<dbReference type="CDD" id="cd04301">
    <property type="entry name" value="NAT_SF"/>
    <property type="match status" value="1"/>
</dbReference>
<dbReference type="PIRSF" id="PIRSF000423">
    <property type="entry name" value="ArgA"/>
    <property type="match status" value="1"/>
</dbReference>
<dbReference type="HAMAP" id="MF_01105">
    <property type="entry name" value="N_acetyl_glu_synth"/>
    <property type="match status" value="1"/>
</dbReference>
<evidence type="ECO:0000313" key="8">
    <source>
        <dbReference type="EMBL" id="QTR44979.1"/>
    </source>
</evidence>
<comment type="miscellaneous">
    <text evidence="6">In bacteria which possess the bifunctional enzyme ornithine acetyltransferase/N-acetylglutamate synthase (ArgJ), ArgA fulfills an anaplerotic role.</text>
</comment>
<gene>
    <name evidence="6 8" type="primary">argA</name>
    <name evidence="8" type="ORF">J9253_13270</name>
</gene>
<dbReference type="Pfam" id="PF00696">
    <property type="entry name" value="AA_kinase"/>
    <property type="match status" value="1"/>
</dbReference>